<dbReference type="GO" id="GO:0003676">
    <property type="term" value="F:nucleic acid binding"/>
    <property type="evidence" value="ECO:0007669"/>
    <property type="project" value="InterPro"/>
</dbReference>
<dbReference type="AlphaFoldDB" id="A0A2Z6PVB7"/>
<dbReference type="Gene3D" id="3.30.420.10">
    <property type="entry name" value="Ribonuclease H-like superfamily/Ribonuclease H"/>
    <property type="match status" value="1"/>
</dbReference>
<keyword evidence="4" id="KW-0255">Endonuclease</keyword>
<dbReference type="Gene3D" id="1.10.340.70">
    <property type="match status" value="1"/>
</dbReference>
<keyword evidence="6" id="KW-0695">RNA-directed DNA polymerase</keyword>
<name>A0A2Z6PVB7_TRISU</name>
<dbReference type="InterPro" id="IPR043128">
    <property type="entry name" value="Rev_trsase/Diguanyl_cyclase"/>
</dbReference>
<feature type="domain" description="RNase H type-1" evidence="7">
    <location>
        <begin position="174"/>
        <end position="303"/>
    </location>
</feature>
<proteinExistence type="predicted"/>
<gene>
    <name evidence="8" type="ORF">TSUD_417020</name>
</gene>
<dbReference type="Proteomes" id="UP000242715">
    <property type="component" value="Unassembled WGS sequence"/>
</dbReference>
<evidence type="ECO:0000313" key="9">
    <source>
        <dbReference type="Proteomes" id="UP000242715"/>
    </source>
</evidence>
<dbReference type="OrthoDB" id="101614at2759"/>
<dbReference type="SUPFAM" id="SSF56672">
    <property type="entry name" value="DNA/RNA polymerases"/>
    <property type="match status" value="1"/>
</dbReference>
<evidence type="ECO:0000256" key="3">
    <source>
        <dbReference type="ARBA" id="ARBA00022722"/>
    </source>
</evidence>
<keyword evidence="9" id="KW-1185">Reference proteome</keyword>
<dbReference type="InterPro" id="IPR002156">
    <property type="entry name" value="RNaseH_domain"/>
</dbReference>
<evidence type="ECO:0000256" key="6">
    <source>
        <dbReference type="ARBA" id="ARBA00022918"/>
    </source>
</evidence>
<dbReference type="PANTHER" id="PTHR48475">
    <property type="entry name" value="RIBONUCLEASE H"/>
    <property type="match status" value="1"/>
</dbReference>
<dbReference type="GO" id="GO:0003964">
    <property type="term" value="F:RNA-directed DNA polymerase activity"/>
    <property type="evidence" value="ECO:0007669"/>
    <property type="project" value="UniProtKB-KW"/>
</dbReference>
<protein>
    <recommendedName>
        <fullName evidence="7">RNase H type-1 domain-containing protein</fullName>
    </recommendedName>
</protein>
<dbReference type="Pfam" id="PF17917">
    <property type="entry name" value="RT_RNaseH"/>
    <property type="match status" value="1"/>
</dbReference>
<dbReference type="InterPro" id="IPR012337">
    <property type="entry name" value="RNaseH-like_sf"/>
</dbReference>
<dbReference type="PROSITE" id="PS50879">
    <property type="entry name" value="RNASE_H_1"/>
    <property type="match status" value="1"/>
</dbReference>
<dbReference type="InterPro" id="IPR036397">
    <property type="entry name" value="RNaseH_sf"/>
</dbReference>
<dbReference type="EMBL" id="DF976166">
    <property type="protein sequence ID" value="GAU51919.1"/>
    <property type="molecule type" value="Genomic_DNA"/>
</dbReference>
<keyword evidence="3" id="KW-0540">Nuclease</keyword>
<keyword evidence="1" id="KW-0808">Transferase</keyword>
<dbReference type="GO" id="GO:0004523">
    <property type="term" value="F:RNA-DNA hybrid ribonuclease activity"/>
    <property type="evidence" value="ECO:0007669"/>
    <property type="project" value="InterPro"/>
</dbReference>
<evidence type="ECO:0000256" key="1">
    <source>
        <dbReference type="ARBA" id="ARBA00022679"/>
    </source>
</evidence>
<dbReference type="InterPro" id="IPR041373">
    <property type="entry name" value="RT_RNaseH"/>
</dbReference>
<evidence type="ECO:0000256" key="5">
    <source>
        <dbReference type="ARBA" id="ARBA00022801"/>
    </source>
</evidence>
<dbReference type="CDD" id="cd09279">
    <property type="entry name" value="RNase_HI_like"/>
    <property type="match status" value="1"/>
</dbReference>
<organism evidence="8 9">
    <name type="scientific">Trifolium subterraneum</name>
    <name type="common">Subterranean clover</name>
    <dbReference type="NCBI Taxonomy" id="3900"/>
    <lineage>
        <taxon>Eukaryota</taxon>
        <taxon>Viridiplantae</taxon>
        <taxon>Streptophyta</taxon>
        <taxon>Embryophyta</taxon>
        <taxon>Tracheophyta</taxon>
        <taxon>Spermatophyta</taxon>
        <taxon>Magnoliopsida</taxon>
        <taxon>eudicotyledons</taxon>
        <taxon>Gunneridae</taxon>
        <taxon>Pentapetalae</taxon>
        <taxon>rosids</taxon>
        <taxon>fabids</taxon>
        <taxon>Fabales</taxon>
        <taxon>Fabaceae</taxon>
        <taxon>Papilionoideae</taxon>
        <taxon>50 kb inversion clade</taxon>
        <taxon>NPAAA clade</taxon>
        <taxon>Hologalegina</taxon>
        <taxon>IRL clade</taxon>
        <taxon>Trifolieae</taxon>
        <taxon>Trifolium</taxon>
    </lineage>
</organism>
<dbReference type="PANTHER" id="PTHR48475:SF1">
    <property type="entry name" value="RNASE H TYPE-1 DOMAIN-CONTAINING PROTEIN"/>
    <property type="match status" value="1"/>
</dbReference>
<accession>A0A2Z6PVB7</accession>
<dbReference type="Pfam" id="PF13456">
    <property type="entry name" value="RVT_3"/>
    <property type="match status" value="1"/>
</dbReference>
<evidence type="ECO:0000313" key="8">
    <source>
        <dbReference type="EMBL" id="GAU51919.1"/>
    </source>
</evidence>
<keyword evidence="2" id="KW-0548">Nucleotidyltransferase</keyword>
<dbReference type="SUPFAM" id="SSF53098">
    <property type="entry name" value="Ribonuclease H-like"/>
    <property type="match status" value="1"/>
</dbReference>
<evidence type="ECO:0000256" key="2">
    <source>
        <dbReference type="ARBA" id="ARBA00022695"/>
    </source>
</evidence>
<reference evidence="9" key="1">
    <citation type="journal article" date="2017" name="Front. Plant Sci.">
        <title>Climate Clever Clovers: New Paradigm to Reduce the Environmental Footprint of Ruminants by Breeding Low Methanogenic Forages Utilizing Haplotype Variation.</title>
        <authorList>
            <person name="Kaur P."/>
            <person name="Appels R."/>
            <person name="Bayer P.E."/>
            <person name="Keeble-Gagnere G."/>
            <person name="Wang J."/>
            <person name="Hirakawa H."/>
            <person name="Shirasawa K."/>
            <person name="Vercoe P."/>
            <person name="Stefanova K."/>
            <person name="Durmic Z."/>
            <person name="Nichols P."/>
            <person name="Revell C."/>
            <person name="Isobe S.N."/>
            <person name="Edwards D."/>
            <person name="Erskine W."/>
        </authorList>
    </citation>
    <scope>NUCLEOTIDE SEQUENCE [LARGE SCALE GENOMIC DNA]</scope>
    <source>
        <strain evidence="9">cv. Daliak</strain>
    </source>
</reference>
<keyword evidence="5" id="KW-0378">Hydrolase</keyword>
<sequence>MTATCGPIFKLLRKNQGIVWTEDCQKAFDSIKEYLMEPLILIPPVEGRPLIMYLTVLEESMGCVLGQQDETGRKEHAIYYLSKKFTDCESRYSMLEKTCCALSLAAKCLRHYLINHTTWLISKIDPIKYIFEKAAITGRIARWQMLLSEYDIEYRTQKTIKDCDEPVFGEGPDPESKWGLIFDGAVNVNGSGIGAIIVTPKGAHIPFTARLQFDCTNNIAEYEACIISIEEAIDLRIKNIDIYGDSALVVNQIKGEWETRHAGLIPYRDYARRLLTFFNKVELHHIPRDENQMADALATLSSMYRVNRRNEVPTISIRCLERPAYVFAAEEVVDDKPWFHDIKMFLQKQEYPPGASNKDKKTLRRLSSSFFLNEEVLYKRNFDMVLLRCVDKHEADLLMHEIHEGSFGTHPNGHTMAKKMLRAGYYWLTMESDCYKLKVTQDKETFLLLSHKIGDFLAQAHKHETSLLESHKTRDFLASTLSRRLPCSNH</sequence>
<dbReference type="Gene3D" id="3.30.70.270">
    <property type="match status" value="1"/>
</dbReference>
<evidence type="ECO:0000256" key="4">
    <source>
        <dbReference type="ARBA" id="ARBA00022759"/>
    </source>
</evidence>
<evidence type="ECO:0000259" key="7">
    <source>
        <dbReference type="PROSITE" id="PS50879"/>
    </source>
</evidence>
<dbReference type="InterPro" id="IPR043502">
    <property type="entry name" value="DNA/RNA_pol_sf"/>
</dbReference>